<dbReference type="EMBL" id="CP006018">
    <property type="protein sequence ID" value="AIC92299.1"/>
    <property type="molecule type" value="Genomic_DNA"/>
</dbReference>
<dbReference type="InterPro" id="IPR053145">
    <property type="entry name" value="AB_hydrolase_Est10"/>
</dbReference>
<keyword evidence="4" id="KW-1185">Reference proteome</keyword>
<reference evidence="3 4" key="1">
    <citation type="journal article" date="2014" name="Appl. Environ. Microbiol.">
        <title>Genomic encyclopedia of type strains of the genus Bifidobacterium.</title>
        <authorList>
            <person name="Milani C."/>
            <person name="Lugli G.A."/>
            <person name="Duranti S."/>
            <person name="Turroni F."/>
            <person name="Bottacini F."/>
            <person name="Mangifesta M."/>
            <person name="Sanchez B."/>
            <person name="Viappiani A."/>
            <person name="Mancabelli L."/>
            <person name="Taminiau B."/>
            <person name="Delcenserie V."/>
            <person name="Barrangou R."/>
            <person name="Margolles A."/>
            <person name="van Sinderen D."/>
            <person name="Ventura M."/>
        </authorList>
    </citation>
    <scope>NUCLEOTIDE SEQUENCE [LARGE SCALE GENOMIC DNA]</scope>
    <source>
        <strain evidence="3 4">LMG 11587</strain>
    </source>
</reference>
<evidence type="ECO:0000313" key="4">
    <source>
        <dbReference type="Proteomes" id="UP000028569"/>
    </source>
</evidence>
<organism evidence="3 4">
    <name type="scientific">Bifidobacterium [indicum] DSM 20214 = LMG 11587</name>
    <dbReference type="NCBI Taxonomy" id="1341694"/>
    <lineage>
        <taxon>Bacteria</taxon>
        <taxon>Bacillati</taxon>
        <taxon>Actinomycetota</taxon>
        <taxon>Actinomycetes</taxon>
        <taxon>Bifidobacteriales</taxon>
        <taxon>Bifidobacteriaceae</taxon>
        <taxon>Bifidobacterium</taxon>
    </lineage>
</organism>
<dbReference type="Gene3D" id="3.40.50.1820">
    <property type="entry name" value="alpha/beta hydrolase"/>
    <property type="match status" value="1"/>
</dbReference>
<dbReference type="InterPro" id="IPR014940">
    <property type="entry name" value="BAAT_C"/>
</dbReference>
<evidence type="ECO:0000259" key="2">
    <source>
        <dbReference type="Pfam" id="PF08840"/>
    </source>
</evidence>
<dbReference type="InterPro" id="IPR029058">
    <property type="entry name" value="AB_hydrolase_fold"/>
</dbReference>
<sequence>MVLAATYIIILVAFVQLGSAMNTNWQVERYQDHIKVDTRKTAIASTKGPTTPEGTYKVRESQIQIELAPGHAIDAIVRQPVGAPGPRPACLFIHGAGTGKASEVYGDLASAMASAGITTLVPDKRMDTYSTLHRNYEAMSRDYDKSFEKLRSWPGVNPAMVGIYAESEGTWISSIMTALRHDVAYTILTSAPVYPGRQQMPMAATSYLDLIKAPSGIKKVIPKLLGMDFSSLGLEYADFASLPYLDHITQPTLVNYGTEDVSMPVEQGAREIMRRARDAGNRNVTVRYYPTNHQIRTGSRLAKDGLPLESHYTHDLEDWINGVAEGTGADQWATPMIAGSSPNQLFAAPQKTSPGLLRSLNTLLILMVGGPVLLLLALLSSCGTALAAWVRKRKLQRNPEGTRAGTTGYGSGIAARLCGLGLGSLVVMGLLVWYALRVVRHALTLEPLSSAAVAGWTGLRCLALVLPLVLASLITRAVTRISSHHQEEGTEVPPRGIHLAAGWGHWLTLVLTVIGSIMILATLAFWGLFSF</sequence>
<feature type="transmembrane region" description="Helical" evidence="1">
    <location>
        <begin position="448"/>
        <end position="474"/>
    </location>
</feature>
<accession>A0A087VVE4</accession>
<name>A0A087VVE4_9BIFI</name>
<keyword evidence="1" id="KW-0472">Membrane</keyword>
<dbReference type="PANTHER" id="PTHR43265:SF1">
    <property type="entry name" value="ESTERASE ESTD"/>
    <property type="match status" value="1"/>
</dbReference>
<dbReference type="Proteomes" id="UP000028569">
    <property type="component" value="Chromosome"/>
</dbReference>
<feature type="transmembrane region" description="Helical" evidence="1">
    <location>
        <begin position="363"/>
        <end position="390"/>
    </location>
</feature>
<dbReference type="AlphaFoldDB" id="A0A087VVE4"/>
<gene>
    <name evidence="3" type="ORF">BINDI_1036</name>
</gene>
<keyword evidence="1" id="KW-1133">Transmembrane helix</keyword>
<dbReference type="KEGG" id="bii:BINDI_1036"/>
<proteinExistence type="predicted"/>
<feature type="transmembrane region" description="Helical" evidence="1">
    <location>
        <begin position="413"/>
        <end position="436"/>
    </location>
</feature>
<keyword evidence="1" id="KW-0812">Transmembrane</keyword>
<keyword evidence="3" id="KW-0378">Hydrolase</keyword>
<feature type="transmembrane region" description="Helical" evidence="1">
    <location>
        <begin position="506"/>
        <end position="529"/>
    </location>
</feature>
<evidence type="ECO:0000256" key="1">
    <source>
        <dbReference type="SAM" id="Phobius"/>
    </source>
</evidence>
<dbReference type="Pfam" id="PF08840">
    <property type="entry name" value="BAAT_C"/>
    <property type="match status" value="1"/>
</dbReference>
<protein>
    <submittedName>
        <fullName evidence="3">Alpha/beta hydrolase family protein</fullName>
    </submittedName>
</protein>
<dbReference type="GO" id="GO:0052689">
    <property type="term" value="F:carboxylic ester hydrolase activity"/>
    <property type="evidence" value="ECO:0007669"/>
    <property type="project" value="TreeGrafter"/>
</dbReference>
<feature type="domain" description="BAAT/Acyl-CoA thioester hydrolase C-terminal" evidence="2">
    <location>
        <begin position="145"/>
        <end position="295"/>
    </location>
</feature>
<dbReference type="PANTHER" id="PTHR43265">
    <property type="entry name" value="ESTERASE ESTD"/>
    <property type="match status" value="1"/>
</dbReference>
<dbReference type="SUPFAM" id="SSF53474">
    <property type="entry name" value="alpha/beta-Hydrolases"/>
    <property type="match status" value="1"/>
</dbReference>
<evidence type="ECO:0000313" key="3">
    <source>
        <dbReference type="EMBL" id="AIC92299.1"/>
    </source>
</evidence>
<dbReference type="HOGENOM" id="CLU_038552_0_0_11"/>